<dbReference type="SUPFAM" id="SSF52096">
    <property type="entry name" value="ClpP/crotonase"/>
    <property type="match status" value="1"/>
</dbReference>
<name>A0ABU5CPF8_9BACI</name>
<evidence type="ECO:0000256" key="3">
    <source>
        <dbReference type="RuleBase" id="RU003707"/>
    </source>
</evidence>
<dbReference type="EMBL" id="JAWDIQ010000001">
    <property type="protein sequence ID" value="MDY0408242.1"/>
    <property type="molecule type" value="Genomic_DNA"/>
</dbReference>
<dbReference type="CDD" id="cd06558">
    <property type="entry name" value="crotonase-like"/>
    <property type="match status" value="1"/>
</dbReference>
<reference evidence="4 5" key="1">
    <citation type="submission" date="2023-10" db="EMBL/GenBank/DDBJ databases">
        <title>Virgibacillus soli CC-YMP-6 genome.</title>
        <authorList>
            <person name="Miliotis G."/>
            <person name="Sengupta P."/>
            <person name="Hameed A."/>
            <person name="Chuvochina M."/>
            <person name="Mcdonagh F."/>
            <person name="Simpson A.C."/>
            <person name="Singh N.K."/>
            <person name="Rekha P.D."/>
            <person name="Raman K."/>
            <person name="Hugenholtz P."/>
            <person name="Venkateswaran K."/>
        </authorList>
    </citation>
    <scope>NUCLEOTIDE SEQUENCE [LARGE SCALE GENOMIC DNA]</scope>
    <source>
        <strain evidence="4 5">CC-YMP-6</strain>
    </source>
</reference>
<evidence type="ECO:0000256" key="1">
    <source>
        <dbReference type="ARBA" id="ARBA00005254"/>
    </source>
</evidence>
<gene>
    <name evidence="4" type="ORF">RWD45_06290</name>
</gene>
<dbReference type="NCBIfam" id="NF005802">
    <property type="entry name" value="PRK07657.1"/>
    <property type="match status" value="1"/>
</dbReference>
<dbReference type="InterPro" id="IPR014748">
    <property type="entry name" value="Enoyl-CoA_hydra_C"/>
</dbReference>
<dbReference type="EC" id="4.2.1.17" evidence="4"/>
<comment type="caution">
    <text evidence="4">The sequence shown here is derived from an EMBL/GenBank/DDBJ whole genome shotgun (WGS) entry which is preliminary data.</text>
</comment>
<sequence length="272" mass="29579">MTEALLKNHLDKGAKILHVTWELIHEHIGCITINRPEVANALSQAVLNELQTIIKEIDNHPQVYCTIITGAGEKAFCAGADLKERRGMSDKEVVKAVTRIGETVTMLEQMSMPTIAALNGVAFGGGLELALACDIRIANEHIKMGLTETSLAIIPGAGGTQRLPRLIGLGKAKELIFTAKAIRAEEALSIGLVQYTTDDVMKKSLILADKIIRNGPVALRQAKLAINSGAETDLNTGLQLEHLAYKETIPTKDRIEALEAFKEKRKPNYKGQ</sequence>
<dbReference type="InterPro" id="IPR018376">
    <property type="entry name" value="Enoyl-CoA_hyd/isom_CS"/>
</dbReference>
<comment type="similarity">
    <text evidence="1 3">Belongs to the enoyl-CoA hydratase/isomerase family.</text>
</comment>
<dbReference type="Pfam" id="PF00378">
    <property type="entry name" value="ECH_1"/>
    <property type="match status" value="1"/>
</dbReference>
<evidence type="ECO:0000313" key="5">
    <source>
        <dbReference type="Proteomes" id="UP001275315"/>
    </source>
</evidence>
<dbReference type="PROSITE" id="PS00166">
    <property type="entry name" value="ENOYL_COA_HYDRATASE"/>
    <property type="match status" value="1"/>
</dbReference>
<evidence type="ECO:0000256" key="2">
    <source>
        <dbReference type="ARBA" id="ARBA00023239"/>
    </source>
</evidence>
<accession>A0ABU5CPF8</accession>
<dbReference type="PANTHER" id="PTHR11941">
    <property type="entry name" value="ENOYL-COA HYDRATASE-RELATED"/>
    <property type="match status" value="1"/>
</dbReference>
<dbReference type="Proteomes" id="UP001275315">
    <property type="component" value="Unassembled WGS sequence"/>
</dbReference>
<dbReference type="GO" id="GO:0004300">
    <property type="term" value="F:enoyl-CoA hydratase activity"/>
    <property type="evidence" value="ECO:0007669"/>
    <property type="project" value="UniProtKB-EC"/>
</dbReference>
<keyword evidence="5" id="KW-1185">Reference proteome</keyword>
<dbReference type="InterPro" id="IPR001753">
    <property type="entry name" value="Enoyl-CoA_hydra/iso"/>
</dbReference>
<keyword evidence="2 4" id="KW-0456">Lyase</keyword>
<dbReference type="PANTHER" id="PTHR11941:SF54">
    <property type="entry name" value="ENOYL-COA HYDRATASE, MITOCHONDRIAL"/>
    <property type="match status" value="1"/>
</dbReference>
<protein>
    <submittedName>
        <fullName evidence="4">Enoyl-CoA hydratase</fullName>
        <ecNumber evidence="4">4.2.1.17</ecNumber>
    </submittedName>
</protein>
<dbReference type="Gene3D" id="1.10.12.10">
    <property type="entry name" value="Lyase 2-enoyl-coa Hydratase, Chain A, domain 2"/>
    <property type="match status" value="1"/>
</dbReference>
<dbReference type="RefSeq" id="WP_320378990.1">
    <property type="nucleotide sequence ID" value="NZ_JAWDIQ010000001.1"/>
</dbReference>
<dbReference type="Gene3D" id="3.90.226.10">
    <property type="entry name" value="2-enoyl-CoA Hydratase, Chain A, domain 1"/>
    <property type="match status" value="1"/>
</dbReference>
<organism evidence="4 5">
    <name type="scientific">Paracerasibacillus soli</name>
    <dbReference type="NCBI Taxonomy" id="480284"/>
    <lineage>
        <taxon>Bacteria</taxon>
        <taxon>Bacillati</taxon>
        <taxon>Bacillota</taxon>
        <taxon>Bacilli</taxon>
        <taxon>Bacillales</taxon>
        <taxon>Bacillaceae</taxon>
        <taxon>Paracerasibacillus</taxon>
    </lineage>
</organism>
<evidence type="ECO:0000313" key="4">
    <source>
        <dbReference type="EMBL" id="MDY0408242.1"/>
    </source>
</evidence>
<proteinExistence type="inferred from homology"/>
<dbReference type="InterPro" id="IPR029045">
    <property type="entry name" value="ClpP/crotonase-like_dom_sf"/>
</dbReference>